<evidence type="ECO:0000259" key="6">
    <source>
        <dbReference type="SMART" id="SM00382"/>
    </source>
</evidence>
<keyword evidence="7" id="KW-0808">Transferase</keyword>
<dbReference type="AlphaFoldDB" id="A0A1M6MG93"/>
<keyword evidence="7" id="KW-0418">Kinase</keyword>
<dbReference type="STRING" id="1121476.SAMN02745751_03459"/>
<evidence type="ECO:0000313" key="8">
    <source>
        <dbReference type="Proteomes" id="UP000184052"/>
    </source>
</evidence>
<evidence type="ECO:0000256" key="2">
    <source>
        <dbReference type="ARBA" id="ARBA00022741"/>
    </source>
</evidence>
<dbReference type="GO" id="GO:0016301">
    <property type="term" value="F:kinase activity"/>
    <property type="evidence" value="ECO:0007669"/>
    <property type="project" value="UniProtKB-KW"/>
</dbReference>
<evidence type="ECO:0000256" key="3">
    <source>
        <dbReference type="ARBA" id="ARBA00022801"/>
    </source>
</evidence>
<dbReference type="GO" id="GO:0003924">
    <property type="term" value="F:GTPase activity"/>
    <property type="evidence" value="ECO:0007669"/>
    <property type="project" value="InterPro"/>
</dbReference>
<gene>
    <name evidence="7" type="ORF">SAMN02745751_03459</name>
</gene>
<organism evidence="7 8">
    <name type="scientific">Dethiosulfatibacter aminovorans DSM 17477</name>
    <dbReference type="NCBI Taxonomy" id="1121476"/>
    <lineage>
        <taxon>Bacteria</taxon>
        <taxon>Bacillati</taxon>
        <taxon>Bacillota</taxon>
        <taxon>Tissierellia</taxon>
        <taxon>Dethiosulfatibacter</taxon>
    </lineage>
</organism>
<dbReference type="Pfam" id="PF03308">
    <property type="entry name" value="MeaB"/>
    <property type="match status" value="1"/>
</dbReference>
<dbReference type="NCBIfam" id="TIGR00750">
    <property type="entry name" value="lao"/>
    <property type="match status" value="1"/>
</dbReference>
<dbReference type="Proteomes" id="UP000184052">
    <property type="component" value="Unassembled WGS sequence"/>
</dbReference>
<dbReference type="InterPro" id="IPR027417">
    <property type="entry name" value="P-loop_NTPase"/>
</dbReference>
<dbReference type="InterPro" id="IPR003593">
    <property type="entry name" value="AAA+_ATPase"/>
</dbReference>
<keyword evidence="3" id="KW-0378">Hydrolase</keyword>
<feature type="domain" description="AAA+ ATPase" evidence="6">
    <location>
        <begin position="49"/>
        <end position="174"/>
    </location>
</feature>
<evidence type="ECO:0000256" key="1">
    <source>
        <dbReference type="ARBA" id="ARBA00009625"/>
    </source>
</evidence>
<comment type="similarity">
    <text evidence="1">Belongs to the SIMIBI class G3E GTPase family. ArgK/MeaB subfamily.</text>
</comment>
<dbReference type="InterPro" id="IPR052040">
    <property type="entry name" value="GTPase/Isobutyryl-CoA_mutase"/>
</dbReference>
<evidence type="ECO:0000256" key="4">
    <source>
        <dbReference type="ARBA" id="ARBA00023134"/>
    </source>
</evidence>
<dbReference type="SMART" id="SM00382">
    <property type="entry name" value="AAA"/>
    <property type="match status" value="1"/>
</dbReference>
<dbReference type="Gene3D" id="3.40.50.300">
    <property type="entry name" value="P-loop containing nucleotide triphosphate hydrolases"/>
    <property type="match status" value="1"/>
</dbReference>
<proteinExistence type="inferred from homology"/>
<keyword evidence="8" id="KW-1185">Reference proteome</keyword>
<evidence type="ECO:0000313" key="7">
    <source>
        <dbReference type="EMBL" id="SHJ82406.1"/>
    </source>
</evidence>
<keyword evidence="4" id="KW-0342">GTP-binding</keyword>
<reference evidence="7 8" key="1">
    <citation type="submission" date="2016-11" db="EMBL/GenBank/DDBJ databases">
        <authorList>
            <person name="Jaros S."/>
            <person name="Januszkiewicz K."/>
            <person name="Wedrychowicz H."/>
        </authorList>
    </citation>
    <scope>NUCLEOTIDE SEQUENCE [LARGE SCALE GENOMIC DNA]</scope>
    <source>
        <strain evidence="7 8">DSM 17477</strain>
    </source>
</reference>
<evidence type="ECO:0000256" key="5">
    <source>
        <dbReference type="ARBA" id="ARBA00023186"/>
    </source>
</evidence>
<name>A0A1M6MG93_9FIRM</name>
<accession>A0A1M6MG93</accession>
<dbReference type="SUPFAM" id="SSF52540">
    <property type="entry name" value="P-loop containing nucleoside triphosphate hydrolases"/>
    <property type="match status" value="1"/>
</dbReference>
<dbReference type="PANTHER" id="PTHR43087:SF1">
    <property type="entry name" value="LAO_AO TRANSPORT SYSTEM ATPASE"/>
    <property type="match status" value="1"/>
</dbReference>
<dbReference type="RefSeq" id="WP_245819948.1">
    <property type="nucleotide sequence ID" value="NZ_FQZL01000042.1"/>
</dbReference>
<dbReference type="InterPro" id="IPR005129">
    <property type="entry name" value="GTPase_ArgK"/>
</dbReference>
<keyword evidence="2" id="KW-0547">Nucleotide-binding</keyword>
<protein>
    <submittedName>
        <fullName evidence="7">LAO/AO transport system kinase</fullName>
    </submittedName>
</protein>
<dbReference type="EMBL" id="FQZL01000042">
    <property type="protein sequence ID" value="SHJ82406.1"/>
    <property type="molecule type" value="Genomic_DNA"/>
</dbReference>
<dbReference type="CDD" id="cd03114">
    <property type="entry name" value="MMAA-like"/>
    <property type="match status" value="1"/>
</dbReference>
<dbReference type="PANTHER" id="PTHR43087">
    <property type="entry name" value="LYSINE/ARGININE/ORNITHINE TRANSPORT SYSTEM KINASE"/>
    <property type="match status" value="1"/>
</dbReference>
<dbReference type="GO" id="GO:0005525">
    <property type="term" value="F:GTP binding"/>
    <property type="evidence" value="ECO:0007669"/>
    <property type="project" value="UniProtKB-KW"/>
</dbReference>
<sequence>MKSNNSMEELLGGVFDGKKRAVAQLISMAENSVEKRMEITKSIFHRTGDAHVIGITGPPGAGKSSLTNEIVKEFYKEGRKVGVIAVDPSSPFSGGAILGDRIRMNELSLHENVYIRSMGTRGALGGLSHAVESAVMIMDACGCETVFVETVGVGQSEVDIMKVADTTLVVSIPGAGDDIQSIKAGILEIGDILIVNKADCKGADLVRNTMKAMLQMGKPRDDGWIPPIIMTSAHRGDGIEETCETIRDHMNRGERSELMDDARRKKLYEVILSMLQQEIGRKTSDIYGLADELTKQIDRMHMRQINPYEWIEEKVEQCVK</sequence>
<keyword evidence="5" id="KW-0143">Chaperone</keyword>